<name>A0A7J6D789_9TELE</name>
<evidence type="ECO:0000256" key="1">
    <source>
        <dbReference type="SAM" id="MobiDB-lite"/>
    </source>
</evidence>
<comment type="caution">
    <text evidence="2">The sequence shown here is derived from an EMBL/GenBank/DDBJ whole genome shotgun (WGS) entry which is preliminary data.</text>
</comment>
<proteinExistence type="predicted"/>
<feature type="compositionally biased region" description="Basic and acidic residues" evidence="1">
    <location>
        <begin position="129"/>
        <end position="146"/>
    </location>
</feature>
<reference evidence="2 3" key="1">
    <citation type="submission" date="2020-04" db="EMBL/GenBank/DDBJ databases">
        <title>Chromosome-level genome assembly of a cyprinid fish Onychostoma macrolepis by integration of Nanopore Sequencing, Bionano and Hi-C technology.</title>
        <authorList>
            <person name="Wang D."/>
        </authorList>
    </citation>
    <scope>NUCLEOTIDE SEQUENCE [LARGE SCALE GENOMIC DNA]</scope>
    <source>
        <strain evidence="2">SWU-2019</strain>
        <tissue evidence="2">Muscle</tissue>
    </source>
</reference>
<organism evidence="2 3">
    <name type="scientific">Onychostoma macrolepis</name>
    <dbReference type="NCBI Taxonomy" id="369639"/>
    <lineage>
        <taxon>Eukaryota</taxon>
        <taxon>Metazoa</taxon>
        <taxon>Chordata</taxon>
        <taxon>Craniata</taxon>
        <taxon>Vertebrata</taxon>
        <taxon>Euteleostomi</taxon>
        <taxon>Actinopterygii</taxon>
        <taxon>Neopterygii</taxon>
        <taxon>Teleostei</taxon>
        <taxon>Ostariophysi</taxon>
        <taxon>Cypriniformes</taxon>
        <taxon>Cyprinidae</taxon>
        <taxon>Acrossocheilinae</taxon>
        <taxon>Onychostoma</taxon>
    </lineage>
</organism>
<protein>
    <submittedName>
        <fullName evidence="2">Uncharacterized protein</fullName>
    </submittedName>
</protein>
<accession>A0A7J6D789</accession>
<dbReference type="EMBL" id="JAAMOB010000003">
    <property type="protein sequence ID" value="KAF4115117.1"/>
    <property type="molecule type" value="Genomic_DNA"/>
</dbReference>
<dbReference type="Proteomes" id="UP000579812">
    <property type="component" value="Unassembled WGS sequence"/>
</dbReference>
<evidence type="ECO:0000313" key="3">
    <source>
        <dbReference type="Proteomes" id="UP000579812"/>
    </source>
</evidence>
<dbReference type="AlphaFoldDB" id="A0A7J6D789"/>
<gene>
    <name evidence="2" type="ORF">G5714_002606</name>
</gene>
<feature type="region of interest" description="Disordered" evidence="1">
    <location>
        <begin position="129"/>
        <end position="148"/>
    </location>
</feature>
<evidence type="ECO:0000313" key="2">
    <source>
        <dbReference type="EMBL" id="KAF4115117.1"/>
    </source>
</evidence>
<sequence length="203" mass="21985">MDAIYGGRPTSIGREGALDSATPLLENTIEDVVYSSCTSPSEGHLLGLLTSGQRMESPGSRLIIKVTVILAEPVSGGLGFHHEAQLPERIPQSEDDRCVMVGCFAVGGASVEAYIRMLGCTLTFSDELGSRRPKDQHEQQQQKTHLETPGSKISDIAEFFKDNATFLPNEVVIAAVLCIPSTPCILIKDCCHSRTYHFLPHCG</sequence>
<keyword evidence="3" id="KW-1185">Reference proteome</keyword>